<dbReference type="RefSeq" id="WP_330435299.1">
    <property type="nucleotide sequence ID" value="NZ_JAZDUF010000007.1"/>
</dbReference>
<keyword evidence="2" id="KW-1185">Reference proteome</keyword>
<evidence type="ECO:0000313" key="2">
    <source>
        <dbReference type="Proteomes" id="UP001347146"/>
    </source>
</evidence>
<accession>A0ABU7MI71</accession>
<dbReference type="Proteomes" id="UP001347146">
    <property type="component" value="Unassembled WGS sequence"/>
</dbReference>
<dbReference type="InterPro" id="IPR027417">
    <property type="entry name" value="P-loop_NTPase"/>
</dbReference>
<gene>
    <name evidence="1" type="ORF">VZC37_20740</name>
</gene>
<sequence length="357" mass="39080">MTVNIDSASGASTLDADPITTVRGLEGQSPAGLRPTGQFSSLSYTEALTLADHEEPWIVENLIGSATTLIYGEAKCGKSFLVSALIRSLTTKSDFLGKPVSQDREFSVAVCWTDDRGAQEYSERIRSVMPESATPDVRFYHLPIMQTPEMWQALYRQVMLTGHNLVVIDNMAQTLNGTVNDDAVVRQFFDGVRQFVSAGIPVVVVAHSSDKAGVNGHKPETPLGSAYITQAVRWRVFVRRFRSGHLTMKFMGNHSEPYEMTLSHGTGARFEVLDVKSSDQLKADAGGSARARSDKKLADNAELLEWLNANCHGMTLAAAAAKHGARLDIEANTAKQRIRRAGIRKQGAGWVFRVPEE</sequence>
<proteinExistence type="predicted"/>
<organism evidence="1 2">
    <name type="scientific">Gordonia sesuvii</name>
    <dbReference type="NCBI Taxonomy" id="3116777"/>
    <lineage>
        <taxon>Bacteria</taxon>
        <taxon>Bacillati</taxon>
        <taxon>Actinomycetota</taxon>
        <taxon>Actinomycetes</taxon>
        <taxon>Mycobacteriales</taxon>
        <taxon>Gordoniaceae</taxon>
        <taxon>Gordonia</taxon>
    </lineage>
</organism>
<dbReference type="EMBL" id="JAZDUF010000007">
    <property type="protein sequence ID" value="MEE3852779.1"/>
    <property type="molecule type" value="Genomic_DNA"/>
</dbReference>
<dbReference type="Pfam" id="PF13481">
    <property type="entry name" value="AAA_25"/>
    <property type="match status" value="1"/>
</dbReference>
<name>A0ABU7MI71_9ACTN</name>
<comment type="caution">
    <text evidence="1">The sequence shown here is derived from an EMBL/GenBank/DDBJ whole genome shotgun (WGS) entry which is preliminary data.</text>
</comment>
<dbReference type="Gene3D" id="3.40.50.300">
    <property type="entry name" value="P-loop containing nucleotide triphosphate hydrolases"/>
    <property type="match status" value="1"/>
</dbReference>
<dbReference type="SUPFAM" id="SSF52540">
    <property type="entry name" value="P-loop containing nucleoside triphosphate hydrolases"/>
    <property type="match status" value="1"/>
</dbReference>
<evidence type="ECO:0000313" key="1">
    <source>
        <dbReference type="EMBL" id="MEE3852779.1"/>
    </source>
</evidence>
<reference evidence="1 2" key="1">
    <citation type="submission" date="2024-01" db="EMBL/GenBank/DDBJ databases">
        <title>Draft genome sequence of Gordonia sp. LSe1-13.</title>
        <authorList>
            <person name="Suphannarot A."/>
            <person name="Mingma R."/>
        </authorList>
    </citation>
    <scope>NUCLEOTIDE SEQUENCE [LARGE SCALE GENOMIC DNA]</scope>
    <source>
        <strain evidence="1 2">LSe1-13</strain>
    </source>
</reference>
<protein>
    <submittedName>
        <fullName evidence="1">AAA family ATPase</fullName>
    </submittedName>
</protein>